<dbReference type="AlphaFoldDB" id="K6VPK6"/>
<keyword evidence="15" id="KW-1185">Reference proteome</keyword>
<evidence type="ECO:0000256" key="2">
    <source>
        <dbReference type="ARBA" id="ARBA00022630"/>
    </source>
</evidence>
<dbReference type="PRINTS" id="PR00411">
    <property type="entry name" value="PNDRDTASEI"/>
</dbReference>
<comment type="cofactor">
    <cofactor evidence="9">
        <name>FAD</name>
        <dbReference type="ChEBI" id="CHEBI:57692"/>
    </cofactor>
    <text evidence="9">Binds 1 FAD per subunit.</text>
</comment>
<comment type="caution">
    <text evidence="14">The sequence shown here is derived from an EMBL/GenBank/DDBJ whole genome shotgun (WGS) entry which is preliminary data.</text>
</comment>
<dbReference type="GO" id="GO:0003955">
    <property type="term" value="F:NAD(P)H dehydrogenase (quinone) activity"/>
    <property type="evidence" value="ECO:0007669"/>
    <property type="project" value="TreeGrafter"/>
</dbReference>
<dbReference type="GO" id="GO:0050660">
    <property type="term" value="F:flavin adenine dinucleotide binding"/>
    <property type="evidence" value="ECO:0007669"/>
    <property type="project" value="TreeGrafter"/>
</dbReference>
<dbReference type="InterPro" id="IPR012999">
    <property type="entry name" value="Pyr_OxRdtase_I_AS"/>
</dbReference>
<dbReference type="Pfam" id="PF07992">
    <property type="entry name" value="Pyr_redox_2"/>
    <property type="match status" value="1"/>
</dbReference>
<feature type="binding site" evidence="9">
    <location>
        <position position="259"/>
    </location>
    <ligand>
        <name>NAD(+)</name>
        <dbReference type="ChEBI" id="CHEBI:57540"/>
    </ligand>
</feature>
<evidence type="ECO:0000256" key="11">
    <source>
        <dbReference type="RuleBase" id="RU003691"/>
    </source>
</evidence>
<evidence type="ECO:0000256" key="6">
    <source>
        <dbReference type="ARBA" id="ARBA00023157"/>
    </source>
</evidence>
<dbReference type="InterPro" id="IPR023753">
    <property type="entry name" value="FAD/NAD-binding_dom"/>
</dbReference>
<dbReference type="eggNOG" id="COG1249">
    <property type="taxonomic scope" value="Bacteria"/>
</dbReference>
<evidence type="ECO:0000256" key="1">
    <source>
        <dbReference type="ARBA" id="ARBA00007532"/>
    </source>
</evidence>
<evidence type="ECO:0000256" key="5">
    <source>
        <dbReference type="ARBA" id="ARBA00023002"/>
    </source>
</evidence>
<keyword evidence="3 9" id="KW-0274">FAD</keyword>
<dbReference type="PRINTS" id="PR00368">
    <property type="entry name" value="FADPNR"/>
</dbReference>
<reference evidence="14 15" key="1">
    <citation type="submission" date="2012-08" db="EMBL/GenBank/DDBJ databases">
        <title>Whole genome shotgun sequence of Austwickia chelonae NBRC 105200.</title>
        <authorList>
            <person name="Yoshida I."/>
            <person name="Hosoyama A."/>
            <person name="Tsuchikane K."/>
            <person name="Katsumata H."/>
            <person name="Ando Y."/>
            <person name="Ohji S."/>
            <person name="Hamada M."/>
            <person name="Tamura T."/>
            <person name="Yamazoe A."/>
            <person name="Yamazaki S."/>
            <person name="Fujita N."/>
        </authorList>
    </citation>
    <scope>NUCLEOTIDE SEQUENCE [LARGE SCALE GENOMIC DNA]</scope>
    <source>
        <strain evidence="14 15">NBRC 105200</strain>
    </source>
</reference>
<sequence>MGDVQVDILVIGWGKAGKTLAARLAASGRSVVLVERSPQMYGGTCINVGCVPTKDLIVSAETRRDSDDPATYFAEAVAGRNALVGALNRANHALLASSSSVTVLDGNARFVGPKRVVVERNGDEVTVEAGTVVIGTGAVPRTIEVPGSKGPRIFDSSTIQQVDPMPERLVVVGGGFIGLEFANMFAHFGSSVTVLDAGAEFLPRVDRDVAVEVRATLTDRGVDIRQGLQIEEFRDLGDSVEVRAGDACFEADAVLVATGRAPATVGLGLETAGIDTDERGYVLVDDQLRTTAEGVFAVGDVNGGPQFTYISFDDFRIVWDALAGSGERRRSDRRAVPSSTFISPPLSQVGMTEQEARESGRTVVVAKKKVASIAAMPRPKILGETHGLIKFLIDADEHTVLGATLFCTDSQELINMVALAIRLGATVEDLRDGIWTHPSSTEAFNEVLATTAPLI</sequence>
<dbReference type="PROSITE" id="PS00076">
    <property type="entry name" value="PYRIDINE_REDOX_1"/>
    <property type="match status" value="1"/>
</dbReference>
<feature type="binding site" evidence="9">
    <location>
        <position position="300"/>
    </location>
    <ligand>
        <name>FAD</name>
        <dbReference type="ChEBI" id="CHEBI:57692"/>
    </ligand>
</feature>
<keyword evidence="9" id="KW-0520">NAD</keyword>
<dbReference type="FunFam" id="3.30.390.30:FF:000001">
    <property type="entry name" value="Dihydrolipoyl dehydrogenase"/>
    <property type="match status" value="1"/>
</dbReference>
<dbReference type="PIRSF" id="PIRSF000350">
    <property type="entry name" value="Mercury_reductase_MerA"/>
    <property type="match status" value="1"/>
</dbReference>
<dbReference type="Gene3D" id="3.50.50.60">
    <property type="entry name" value="FAD/NAD(P)-binding domain"/>
    <property type="match status" value="2"/>
</dbReference>
<organism evidence="14 15">
    <name type="scientific">Austwickia chelonae NBRC 105200</name>
    <dbReference type="NCBI Taxonomy" id="1184607"/>
    <lineage>
        <taxon>Bacteria</taxon>
        <taxon>Bacillati</taxon>
        <taxon>Actinomycetota</taxon>
        <taxon>Actinomycetes</taxon>
        <taxon>Micrococcales</taxon>
        <taxon>Dermatophilaceae</taxon>
        <taxon>Austwickia</taxon>
    </lineage>
</organism>
<evidence type="ECO:0000256" key="10">
    <source>
        <dbReference type="PIRSR" id="PIRSR000350-4"/>
    </source>
</evidence>
<dbReference type="GO" id="GO:0016668">
    <property type="term" value="F:oxidoreductase activity, acting on a sulfur group of donors, NAD(P) as acceptor"/>
    <property type="evidence" value="ECO:0007669"/>
    <property type="project" value="InterPro"/>
</dbReference>
<feature type="active site" description="Proton acceptor" evidence="8">
    <location>
        <position position="437"/>
    </location>
</feature>
<feature type="disulfide bond" description="Redox-active" evidence="10">
    <location>
        <begin position="45"/>
        <end position="50"/>
    </location>
</feature>
<evidence type="ECO:0000259" key="12">
    <source>
        <dbReference type="Pfam" id="PF02852"/>
    </source>
</evidence>
<feature type="domain" description="Pyridine nucleotide-disulphide oxidoreductase dimerisation" evidence="12">
    <location>
        <begin position="336"/>
        <end position="446"/>
    </location>
</feature>
<dbReference type="PANTHER" id="PTHR43014">
    <property type="entry name" value="MERCURIC REDUCTASE"/>
    <property type="match status" value="1"/>
</dbReference>
<evidence type="ECO:0000256" key="9">
    <source>
        <dbReference type="PIRSR" id="PIRSR000350-3"/>
    </source>
</evidence>
<evidence type="ECO:0000259" key="13">
    <source>
        <dbReference type="Pfam" id="PF07992"/>
    </source>
</evidence>
<dbReference type="SUPFAM" id="SSF51905">
    <property type="entry name" value="FAD/NAD(P)-binding domain"/>
    <property type="match status" value="1"/>
</dbReference>
<dbReference type="Pfam" id="PF02852">
    <property type="entry name" value="Pyr_redox_dim"/>
    <property type="match status" value="1"/>
</dbReference>
<keyword evidence="6" id="KW-1015">Disulfide bond</keyword>
<proteinExistence type="inferred from homology"/>
<accession>K6VPK6</accession>
<dbReference type="InterPro" id="IPR016156">
    <property type="entry name" value="FAD/NAD-linked_Rdtase_dimer_sf"/>
</dbReference>
<keyword evidence="2 11" id="KW-0285">Flavoprotein</keyword>
<keyword evidence="4" id="KW-0521">NADP</keyword>
<evidence type="ECO:0000256" key="7">
    <source>
        <dbReference type="ARBA" id="ARBA00023284"/>
    </source>
</evidence>
<dbReference type="InterPro" id="IPR004099">
    <property type="entry name" value="Pyr_nucl-diS_OxRdtase_dimer"/>
</dbReference>
<dbReference type="InterPro" id="IPR001100">
    <property type="entry name" value="Pyr_nuc-diS_OxRdtase"/>
</dbReference>
<feature type="binding site" evidence="9">
    <location>
        <position position="54"/>
    </location>
    <ligand>
        <name>FAD</name>
        <dbReference type="ChEBI" id="CHEBI:57692"/>
    </ligand>
</feature>
<evidence type="ECO:0000313" key="14">
    <source>
        <dbReference type="EMBL" id="GAB77310.1"/>
    </source>
</evidence>
<comment type="similarity">
    <text evidence="1 11">Belongs to the class-I pyridine nucleotide-disulfide oxidoreductase family.</text>
</comment>
<dbReference type="InterPro" id="IPR036188">
    <property type="entry name" value="FAD/NAD-bd_sf"/>
</dbReference>
<protein>
    <submittedName>
        <fullName evidence="14">Putative oxidoreductase</fullName>
    </submittedName>
</protein>
<name>K6VPK6_9MICO</name>
<dbReference type="SUPFAM" id="SSF55424">
    <property type="entry name" value="FAD/NAD-linked reductases, dimerisation (C-terminal) domain"/>
    <property type="match status" value="1"/>
</dbReference>
<feature type="binding site" evidence="9">
    <location>
        <begin position="173"/>
        <end position="180"/>
    </location>
    <ligand>
        <name>NAD(+)</name>
        <dbReference type="ChEBI" id="CHEBI:57540"/>
    </ligand>
</feature>
<dbReference type="EMBL" id="BAGZ01000005">
    <property type="protein sequence ID" value="GAB77310.1"/>
    <property type="molecule type" value="Genomic_DNA"/>
</dbReference>
<evidence type="ECO:0000256" key="8">
    <source>
        <dbReference type="PIRSR" id="PIRSR000350-2"/>
    </source>
</evidence>
<evidence type="ECO:0000256" key="3">
    <source>
        <dbReference type="ARBA" id="ARBA00022827"/>
    </source>
</evidence>
<dbReference type="Gene3D" id="3.30.390.30">
    <property type="match status" value="1"/>
</dbReference>
<dbReference type="PANTHER" id="PTHR43014:SF4">
    <property type="entry name" value="PYRIDINE NUCLEOTIDE-DISULFIDE OXIDOREDUCTASE RCLA-RELATED"/>
    <property type="match status" value="1"/>
</dbReference>
<keyword evidence="9" id="KW-0547">Nucleotide-binding</keyword>
<evidence type="ECO:0000313" key="15">
    <source>
        <dbReference type="Proteomes" id="UP000008495"/>
    </source>
</evidence>
<evidence type="ECO:0000256" key="4">
    <source>
        <dbReference type="ARBA" id="ARBA00022857"/>
    </source>
</evidence>
<dbReference type="STRING" id="100225.SAMN05421595_1137"/>
<dbReference type="Proteomes" id="UP000008495">
    <property type="component" value="Unassembled WGS sequence"/>
</dbReference>
<feature type="domain" description="FAD/NAD(P)-binding" evidence="13">
    <location>
        <begin position="7"/>
        <end position="310"/>
    </location>
</feature>
<keyword evidence="5 11" id="KW-0560">Oxidoreductase</keyword>
<gene>
    <name evidence="14" type="ORF">AUCHE_05_02150</name>
</gene>
<keyword evidence="7 11" id="KW-0676">Redox-active center</keyword>